<dbReference type="EMBL" id="JARKNE010000011">
    <property type="protein sequence ID" value="KAK5784922.1"/>
    <property type="molecule type" value="Genomic_DNA"/>
</dbReference>
<dbReference type="Pfam" id="PF13966">
    <property type="entry name" value="zf-RVT"/>
    <property type="match status" value="1"/>
</dbReference>
<name>A0ABR0N3K9_GOSAR</name>
<gene>
    <name evidence="3" type="ORF">PVK06_039463</name>
</gene>
<organism evidence="3 4">
    <name type="scientific">Gossypium arboreum</name>
    <name type="common">Tree cotton</name>
    <name type="synonym">Gossypium nanking</name>
    <dbReference type="NCBI Taxonomy" id="29729"/>
    <lineage>
        <taxon>Eukaryota</taxon>
        <taxon>Viridiplantae</taxon>
        <taxon>Streptophyta</taxon>
        <taxon>Embryophyta</taxon>
        <taxon>Tracheophyta</taxon>
        <taxon>Spermatophyta</taxon>
        <taxon>Magnoliopsida</taxon>
        <taxon>eudicotyledons</taxon>
        <taxon>Gunneridae</taxon>
        <taxon>Pentapetalae</taxon>
        <taxon>rosids</taxon>
        <taxon>malvids</taxon>
        <taxon>Malvales</taxon>
        <taxon>Malvaceae</taxon>
        <taxon>Malvoideae</taxon>
        <taxon>Gossypium</taxon>
    </lineage>
</organism>
<evidence type="ECO:0000313" key="3">
    <source>
        <dbReference type="EMBL" id="KAK5784922.1"/>
    </source>
</evidence>
<dbReference type="InterPro" id="IPR026960">
    <property type="entry name" value="RVT-Znf"/>
</dbReference>
<feature type="domain" description="Zinc knuckle CX2CX4HX4C" evidence="2">
    <location>
        <begin position="250"/>
        <end position="295"/>
    </location>
</feature>
<reference evidence="3 4" key="1">
    <citation type="submission" date="2023-03" db="EMBL/GenBank/DDBJ databases">
        <title>WGS of Gossypium arboreum.</title>
        <authorList>
            <person name="Yu D."/>
        </authorList>
    </citation>
    <scope>NUCLEOTIDE SEQUENCE [LARGE SCALE GENOMIC DNA]</scope>
    <source>
        <tissue evidence="3">Leaf</tissue>
    </source>
</reference>
<dbReference type="InterPro" id="IPR040256">
    <property type="entry name" value="At4g02000-like"/>
</dbReference>
<evidence type="ECO:0000259" key="1">
    <source>
        <dbReference type="Pfam" id="PF13966"/>
    </source>
</evidence>
<protein>
    <recommendedName>
        <fullName evidence="5">Reverse transcriptase zinc-binding domain-containing protein</fullName>
    </recommendedName>
</protein>
<dbReference type="PANTHER" id="PTHR31286:SF153">
    <property type="entry name" value="DUF4283 DOMAIN PROTEIN"/>
    <property type="match status" value="1"/>
</dbReference>
<proteinExistence type="predicted"/>
<dbReference type="PANTHER" id="PTHR31286">
    <property type="entry name" value="GLYCINE-RICH CELL WALL STRUCTURAL PROTEIN 1.8-LIKE"/>
    <property type="match status" value="1"/>
</dbReference>
<feature type="domain" description="Reverse transcriptase zinc-binding" evidence="1">
    <location>
        <begin position="50"/>
        <end position="136"/>
    </location>
</feature>
<comment type="caution">
    <text evidence="3">The sequence shown here is derived from an EMBL/GenBank/DDBJ whole genome shotgun (WGS) entry which is preliminary data.</text>
</comment>
<dbReference type="Pfam" id="PF14392">
    <property type="entry name" value="zf-CCHC_4"/>
    <property type="match status" value="1"/>
</dbReference>
<evidence type="ECO:0000259" key="2">
    <source>
        <dbReference type="Pfam" id="PF14392"/>
    </source>
</evidence>
<accession>A0ABR0N3K9</accession>
<sequence>MVIEEGLWNLYLLLVCLPNEIISRIISIPPPHPCIRLDKVTRMGTLTGSFTIKSAYKQIKGNLSNLRDETWNIPWKYQGPQMVRMFLWLVLKHCLLTQVERLKRSLTNDDHYMICRAIPVDTIHTIKDCRIAKEVWSLIVPTEKPCYCRRDFERQPRRLDHWVLSTGFLPGFVETELAKLALNEEEEEAILQIQLEPNTKREVQIHNVPTSLFSKNLAMQLGNFIGKFMEYDGSNLGKENRNFMRIRVRIDIRHPLKRKKQVMFYEKCSYVRFKYERLSLFSFYCGFLGHSDSFCGEKMVLGVEITEIGQWGKKLSANQVQTAMDHDLKDRVFIGEEGKKKARGRFKN</sequence>
<keyword evidence="4" id="KW-1185">Reference proteome</keyword>
<evidence type="ECO:0008006" key="5">
    <source>
        <dbReference type="Google" id="ProtNLM"/>
    </source>
</evidence>
<dbReference type="InterPro" id="IPR025836">
    <property type="entry name" value="Zn_knuckle_CX2CX4HX4C"/>
</dbReference>
<dbReference type="Proteomes" id="UP001358586">
    <property type="component" value="Chromosome 11"/>
</dbReference>
<evidence type="ECO:0000313" key="4">
    <source>
        <dbReference type="Proteomes" id="UP001358586"/>
    </source>
</evidence>